<accession>A0A454TQ55</accession>
<comment type="caution">
    <text evidence="2">The sequence shown here is derived from an EMBL/GenBank/DDBJ whole genome shotgun (WGS) entry which is preliminary data.</text>
</comment>
<evidence type="ECO:0000313" key="2">
    <source>
        <dbReference type="EMBL" id="RNM05461.1"/>
    </source>
</evidence>
<feature type="domain" description="THIF-type NAD/FAD binding fold" evidence="1">
    <location>
        <begin position="303"/>
        <end position="468"/>
    </location>
</feature>
<dbReference type="Gene3D" id="3.40.50.720">
    <property type="entry name" value="NAD(P)-binding Rossmann-like Domain"/>
    <property type="match status" value="1"/>
</dbReference>
<evidence type="ECO:0000313" key="3">
    <source>
        <dbReference type="Proteomes" id="UP000271222"/>
    </source>
</evidence>
<evidence type="ECO:0000259" key="1">
    <source>
        <dbReference type="Pfam" id="PF00899"/>
    </source>
</evidence>
<protein>
    <recommendedName>
        <fullName evidence="1">THIF-type NAD/FAD binding fold domain-containing protein</fullName>
    </recommendedName>
</protein>
<dbReference type="Proteomes" id="UP000271222">
    <property type="component" value="Unassembled WGS sequence"/>
</dbReference>
<dbReference type="Pfam" id="PF00899">
    <property type="entry name" value="ThiF"/>
    <property type="match status" value="1"/>
</dbReference>
<dbReference type="InterPro" id="IPR000594">
    <property type="entry name" value="ThiF_NAD_FAD-bd"/>
</dbReference>
<dbReference type="GO" id="GO:0008641">
    <property type="term" value="F:ubiquitin-like modifier activating enzyme activity"/>
    <property type="evidence" value="ECO:0007669"/>
    <property type="project" value="InterPro"/>
</dbReference>
<gene>
    <name evidence="2" type="ORF">EGA29_14400</name>
</gene>
<sequence length="566" mass="61911">MTFSTMPGTEELDACFRAIESRCAERGLTVARMPHAQEGCIGVQLEGARHTWQLYVDCNETLLRLPHLWLAAPQGLLAHVGYGGGVCVNDGQGMSLDPDRHADIVAYTVLAGYDLLEDSAADAASGMVEFFNELEGYWLGLPGSRRGRAAFEVDGADRLITAYADTEQRPPKWHFTERNQPPPKEFHAKKLATKRALYLHLENFPAPPAHPDKLTADFINVIHSQLSAVQRKLWAELFAPSNSGPKQVALLMSVPRAAGGRSLVGAVFAANRGVVDCKTDIIPLTVRRHTPTYMRERGGASLELMQKHVAVLGCGAVGAVVADALAAVGVGRLTLVDHDDYSEDNVFRHVLDPIWIDAPKVLGLRYELERKYPGVRVTAVSQAAQTWLPAADLADLDGIVLAFGAPSVERTFSRYFKSKAKSLPIVFAWLEALDLGGHSILTWSNREGCLDCLYRDDEGLPVLHPRTSFLEPNQHVTRNLTGCASVFVPFGALQARKTGLLAAEHMVSALNGEESASYRFWLGEGKAAAKAGLRTTHWWNTAGRTTQPEATLRVFGRPCKRCRSST</sequence>
<dbReference type="SUPFAM" id="SSF69572">
    <property type="entry name" value="Activating enzymes of the ubiquitin-like proteins"/>
    <property type="match status" value="1"/>
</dbReference>
<reference evidence="2 3" key="1">
    <citation type="submission" date="2018-10" db="EMBL/GenBank/DDBJ databases">
        <title>Draft Genome Sequence of Ralstonia pseudosolanacearum (R. solanacearum phylotype I) Strain Tg03 Isolated from Luffa cylindrica in China.</title>
        <authorList>
            <person name="Yuan G.-Q."/>
            <person name="Li Q.-Q."/>
            <person name="Zhang Y.-W."/>
        </authorList>
    </citation>
    <scope>NUCLEOTIDE SEQUENCE [LARGE SCALE GENOMIC DNA]</scope>
    <source>
        <strain evidence="2 3">Tg03</strain>
    </source>
</reference>
<dbReference type="RefSeq" id="WP_081049951.1">
    <property type="nucleotide sequence ID" value="NZ_JAAWVG010000007.1"/>
</dbReference>
<dbReference type="AlphaFoldDB" id="A0A454TQ55"/>
<dbReference type="EMBL" id="RJTL01000022">
    <property type="protein sequence ID" value="RNM05461.1"/>
    <property type="molecule type" value="Genomic_DNA"/>
</dbReference>
<dbReference type="OrthoDB" id="9804150at2"/>
<organism evidence="2 3">
    <name type="scientific">Ralstonia pseudosolanacearum</name>
    <dbReference type="NCBI Taxonomy" id="1310165"/>
    <lineage>
        <taxon>Bacteria</taxon>
        <taxon>Pseudomonadati</taxon>
        <taxon>Pseudomonadota</taxon>
        <taxon>Betaproteobacteria</taxon>
        <taxon>Burkholderiales</taxon>
        <taxon>Burkholderiaceae</taxon>
        <taxon>Ralstonia</taxon>
        <taxon>Ralstonia solanacearum species complex</taxon>
    </lineage>
</organism>
<name>A0A454TQ55_9RALS</name>
<proteinExistence type="predicted"/>
<dbReference type="InterPro" id="IPR035985">
    <property type="entry name" value="Ubiquitin-activating_enz"/>
</dbReference>